<organism evidence="1 2">
    <name type="scientific">Sphingomonas aurantiaca</name>
    <dbReference type="NCBI Taxonomy" id="185949"/>
    <lineage>
        <taxon>Bacteria</taxon>
        <taxon>Pseudomonadati</taxon>
        <taxon>Pseudomonadota</taxon>
        <taxon>Alphaproteobacteria</taxon>
        <taxon>Sphingomonadales</taxon>
        <taxon>Sphingomonadaceae</taxon>
        <taxon>Sphingomonas</taxon>
    </lineage>
</organism>
<accession>A0A5E8AED4</accession>
<reference evidence="1 2" key="1">
    <citation type="submission" date="2019-09" db="EMBL/GenBank/DDBJ databases">
        <authorList>
            <person name="Dittami M. S."/>
        </authorList>
    </citation>
    <scope>NUCLEOTIDE SEQUENCE [LARGE SCALE GENOMIC DNA]</scope>
    <source>
        <strain evidence="1">SPHINGO391</strain>
    </source>
</reference>
<protein>
    <submittedName>
        <fullName evidence="1">Uncharacterized protein</fullName>
    </submittedName>
</protein>
<name>A0A5E8AED4_9SPHN</name>
<proteinExistence type="predicted"/>
<evidence type="ECO:0000313" key="2">
    <source>
        <dbReference type="Proteomes" id="UP000326857"/>
    </source>
</evidence>
<dbReference type="Proteomes" id="UP000326857">
    <property type="component" value="Unassembled WGS sequence"/>
</dbReference>
<evidence type="ECO:0000313" key="1">
    <source>
        <dbReference type="EMBL" id="VVT27954.1"/>
    </source>
</evidence>
<gene>
    <name evidence="1" type="ORF">SPHINGO391_500105</name>
</gene>
<sequence>MKTDRLSTLEVNSSSWSVRLTSGEILAMGRSFLPINDPRCSRLLWDDKAKQSSTAIWSDFRSDTPTLPALPDHDIRTA</sequence>
<dbReference type="AlphaFoldDB" id="A0A5E8AED4"/>
<dbReference type="EMBL" id="CABVLI010000046">
    <property type="protein sequence ID" value="VVT27954.1"/>
    <property type="molecule type" value="Genomic_DNA"/>
</dbReference>